<dbReference type="Proteomes" id="UP001516023">
    <property type="component" value="Unassembled WGS sequence"/>
</dbReference>
<feature type="compositionally biased region" description="Basic and acidic residues" evidence="5">
    <location>
        <begin position="350"/>
        <end position="385"/>
    </location>
</feature>
<dbReference type="GO" id="GO:0004721">
    <property type="term" value="F:phosphoprotein phosphatase activity"/>
    <property type="evidence" value="ECO:0007669"/>
    <property type="project" value="UniProtKB-KW"/>
</dbReference>
<feature type="region of interest" description="Disordered" evidence="5">
    <location>
        <begin position="337"/>
        <end position="395"/>
    </location>
</feature>
<dbReference type="SMART" id="SM00577">
    <property type="entry name" value="CPDc"/>
    <property type="match status" value="1"/>
</dbReference>
<keyword evidence="1" id="KW-0378">Hydrolase</keyword>
<dbReference type="Pfam" id="PF03031">
    <property type="entry name" value="NIF"/>
    <property type="match status" value="1"/>
</dbReference>
<comment type="function">
    <text evidence="3">Probable phosphatase.</text>
</comment>
<dbReference type="FunFam" id="3.40.50.1000:FF:000015">
    <property type="entry name" value="CTD small phosphatase-like protein 2"/>
    <property type="match status" value="1"/>
</dbReference>
<dbReference type="InterPro" id="IPR004274">
    <property type="entry name" value="FCP1_dom"/>
</dbReference>
<evidence type="ECO:0000313" key="7">
    <source>
        <dbReference type="EMBL" id="KAL3783114.1"/>
    </source>
</evidence>
<organism evidence="7 8">
    <name type="scientific">Cyclotella cryptica</name>
    <dbReference type="NCBI Taxonomy" id="29204"/>
    <lineage>
        <taxon>Eukaryota</taxon>
        <taxon>Sar</taxon>
        <taxon>Stramenopiles</taxon>
        <taxon>Ochrophyta</taxon>
        <taxon>Bacillariophyta</taxon>
        <taxon>Coscinodiscophyceae</taxon>
        <taxon>Thalassiosirophycidae</taxon>
        <taxon>Stephanodiscales</taxon>
        <taxon>Stephanodiscaceae</taxon>
        <taxon>Cyclotella</taxon>
    </lineage>
</organism>
<evidence type="ECO:0000256" key="3">
    <source>
        <dbReference type="ARBA" id="ARBA00037324"/>
    </source>
</evidence>
<dbReference type="InterPro" id="IPR036412">
    <property type="entry name" value="HAD-like_sf"/>
</dbReference>
<dbReference type="CDD" id="cd07521">
    <property type="entry name" value="HAD_FCP1-like"/>
    <property type="match status" value="1"/>
</dbReference>
<feature type="region of interest" description="Disordered" evidence="5">
    <location>
        <begin position="1"/>
        <end position="127"/>
    </location>
</feature>
<dbReference type="AlphaFoldDB" id="A0ABD3P4F5"/>
<feature type="compositionally biased region" description="Polar residues" evidence="5">
    <location>
        <begin position="44"/>
        <end position="54"/>
    </location>
</feature>
<dbReference type="Gene3D" id="3.40.50.1000">
    <property type="entry name" value="HAD superfamily/HAD-like"/>
    <property type="match status" value="1"/>
</dbReference>
<feature type="domain" description="FCP1 homology" evidence="6">
    <location>
        <begin position="456"/>
        <end position="615"/>
    </location>
</feature>
<dbReference type="InterPro" id="IPR023214">
    <property type="entry name" value="HAD_sf"/>
</dbReference>
<evidence type="ECO:0000313" key="8">
    <source>
        <dbReference type="Proteomes" id="UP001516023"/>
    </source>
</evidence>
<proteinExistence type="inferred from homology"/>
<keyword evidence="8" id="KW-1185">Reference proteome</keyword>
<evidence type="ECO:0000256" key="4">
    <source>
        <dbReference type="ARBA" id="ARBA00038355"/>
    </source>
</evidence>
<feature type="compositionally biased region" description="Pro residues" evidence="5">
    <location>
        <begin position="30"/>
        <end position="43"/>
    </location>
</feature>
<feature type="compositionally biased region" description="Acidic residues" evidence="5">
    <location>
        <begin position="264"/>
        <end position="278"/>
    </location>
</feature>
<dbReference type="EMBL" id="JABMIG020000268">
    <property type="protein sequence ID" value="KAL3783114.1"/>
    <property type="molecule type" value="Genomic_DNA"/>
</dbReference>
<reference evidence="7 8" key="1">
    <citation type="journal article" date="2020" name="G3 (Bethesda)">
        <title>Improved Reference Genome for Cyclotella cryptica CCMP332, a Model for Cell Wall Morphogenesis, Salinity Adaptation, and Lipid Production in Diatoms (Bacillariophyta).</title>
        <authorList>
            <person name="Roberts W.R."/>
            <person name="Downey K.M."/>
            <person name="Ruck E.C."/>
            <person name="Traller J.C."/>
            <person name="Alverson A.J."/>
        </authorList>
    </citation>
    <scope>NUCLEOTIDE SEQUENCE [LARGE SCALE GENOMIC DNA]</scope>
    <source>
        <strain evidence="7 8">CCMP332</strain>
    </source>
</reference>
<comment type="similarity">
    <text evidence="4">Belongs to the CTDSPL2 family.</text>
</comment>
<sequence>MSPMSRDNIPAAADAVSSAPPRSSSKPPASRSPPPPPPGPPPSNGATLTPSRPRNNYADESTPIASAKRPAGKRRAPGLHGGSTPRTPMDATPAGRHAHDATPMSTASAQREEDLTPMHSVKPVPRNSHRVPLVRKHGEDDDHYNTAAPIVRALLAEDDDELCETNQYRHDRHPDGVHANVAATHSHDSELSIVTEHKDHCGAAVGASSSWVGRKVDALFSPVLSFLNGVKEADAVDAHHEQTAHNRGVPPEKALKASSALQEKDDEEEEEEEEEDEEKSIAVSVAIRAALLEASKELQSEERHAAAAANNTAATNYCASYEEQEFDRVPVLAETDSTSKDADGDFVMVDSHDSGMSRREETDHHWNQRRRHDEHGVDRNYIDHEEPQEEDDGDDYDDYNYHVTVANKNNNNNSEDSYDDEEEFNPYLFIKSLPPYHYAVPPGWTTRSKSLPPRHPSDPPICLVLDLDETLVHCTVEPIRNADMVFPVEFNGMEYTVHVRCRPYLREFLEKVSGNFEVVVFTASQQVYADKLLDKIDPDGKYIRHRMFRDSCLPVEGNFLKDLNILGRDLRRAVLVDNSPHAFGYQVDNGIPIESWFDDPADTELLKLERFLRTLHGKEDVREVVREKFQTYRLVSEA</sequence>
<feature type="region of interest" description="Disordered" evidence="5">
    <location>
        <begin position="239"/>
        <end position="282"/>
    </location>
</feature>
<keyword evidence="2" id="KW-0904">Protein phosphatase</keyword>
<dbReference type="PROSITE" id="PS50969">
    <property type="entry name" value="FCP1"/>
    <property type="match status" value="1"/>
</dbReference>
<feature type="compositionally biased region" description="Acidic residues" evidence="5">
    <location>
        <begin position="386"/>
        <end position="395"/>
    </location>
</feature>
<evidence type="ECO:0000259" key="6">
    <source>
        <dbReference type="PROSITE" id="PS50969"/>
    </source>
</evidence>
<evidence type="ECO:0000256" key="1">
    <source>
        <dbReference type="ARBA" id="ARBA00022801"/>
    </source>
</evidence>
<dbReference type="InterPro" id="IPR011948">
    <property type="entry name" value="Dullard_phosphatase"/>
</dbReference>
<dbReference type="PANTHER" id="PTHR12210">
    <property type="entry name" value="DULLARD PROTEIN PHOSPHATASE"/>
    <property type="match status" value="1"/>
</dbReference>
<feature type="compositionally biased region" description="Low complexity" evidence="5">
    <location>
        <begin position="10"/>
        <end position="29"/>
    </location>
</feature>
<dbReference type="NCBIfam" id="TIGR02251">
    <property type="entry name" value="HIF-SF_euk"/>
    <property type="match status" value="1"/>
</dbReference>
<gene>
    <name evidence="7" type="ORF">HJC23_012450</name>
</gene>
<evidence type="ECO:0000256" key="2">
    <source>
        <dbReference type="ARBA" id="ARBA00022912"/>
    </source>
</evidence>
<comment type="caution">
    <text evidence="7">The sequence shown here is derived from an EMBL/GenBank/DDBJ whole genome shotgun (WGS) entry which is preliminary data.</text>
</comment>
<dbReference type="SUPFAM" id="SSF56784">
    <property type="entry name" value="HAD-like"/>
    <property type="match status" value="1"/>
</dbReference>
<name>A0ABD3P4F5_9STRA</name>
<dbReference type="GO" id="GO:0005634">
    <property type="term" value="C:nucleus"/>
    <property type="evidence" value="ECO:0007669"/>
    <property type="project" value="UniProtKB-ARBA"/>
</dbReference>
<evidence type="ECO:0000256" key="5">
    <source>
        <dbReference type="SAM" id="MobiDB-lite"/>
    </source>
</evidence>
<accession>A0ABD3P4F5</accession>
<dbReference type="InterPro" id="IPR050365">
    <property type="entry name" value="TIM50"/>
</dbReference>
<protein>
    <recommendedName>
        <fullName evidence="6">FCP1 homology domain-containing protein</fullName>
    </recommendedName>
</protein>